<accession>A0ABQ5KKA3</accession>
<sequence length="452" mass="51273">KEDSLSERLVGHYHQRSHDQDDAFPYRHSPHVGLSHVQAPPSPFLRDDSEGHNRSCHLKDIKNDDICQRCSGELFDDSASQTLVPPLFTNTCSYGFLPFPAKLSLESFVSESSQLHPSPIIPISVSPSIVWLVERMSGCIWELSVEDMLCWQEFKHFMEWKERCRTRKEETSISLDPLIPISCIDLFSFPAPIFSITTQSDPHQEQFVVIVCECGSIWKLNVQKRIFKCIVKCDVVQCCCASFRSAFPGKIPKDCISRKHGHSIESKGKNKNPSKSKLCSIPYSRKYQIISPILCENTVSKDKKASQKHHFVILLSNNKNLMKLRMDGLMTLYLKLPDQMSIHSSSMGQSDLLALRSPCHILTMSKGRIGCWCIDSKLIFWTSGDDISQVSIPSQGSLEFTSQIHPGSNSCSSQKNTFICFDSSRMQWRLICLEEVFPSILPHNPTKSHDED</sequence>
<feature type="region of interest" description="Disordered" evidence="1">
    <location>
        <begin position="1"/>
        <end position="23"/>
    </location>
</feature>
<evidence type="ECO:0000256" key="1">
    <source>
        <dbReference type="SAM" id="MobiDB-lite"/>
    </source>
</evidence>
<name>A0ABQ5KKA3_9EUKA</name>
<evidence type="ECO:0000313" key="2">
    <source>
        <dbReference type="EMBL" id="GKT32940.1"/>
    </source>
</evidence>
<comment type="caution">
    <text evidence="2">The sequence shown here is derived from an EMBL/GenBank/DDBJ whole genome shotgun (WGS) entry which is preliminary data.</text>
</comment>
<dbReference type="Proteomes" id="UP001057375">
    <property type="component" value="Unassembled WGS sequence"/>
</dbReference>
<protein>
    <submittedName>
        <fullName evidence="2">Uncharacterized protein</fullName>
    </submittedName>
</protein>
<proteinExistence type="predicted"/>
<organism evidence="2 3">
    <name type="scientific">Aduncisulcus paluster</name>
    <dbReference type="NCBI Taxonomy" id="2918883"/>
    <lineage>
        <taxon>Eukaryota</taxon>
        <taxon>Metamonada</taxon>
        <taxon>Carpediemonas-like organisms</taxon>
        <taxon>Aduncisulcus</taxon>
    </lineage>
</organism>
<gene>
    <name evidence="2" type="ORF">ADUPG1_006979</name>
</gene>
<feature type="non-terminal residue" evidence="2">
    <location>
        <position position="1"/>
    </location>
</feature>
<reference evidence="2" key="1">
    <citation type="submission" date="2022-03" db="EMBL/GenBank/DDBJ databases">
        <title>Draft genome sequence of Aduncisulcus paluster, a free-living microaerophilic Fornicata.</title>
        <authorList>
            <person name="Yuyama I."/>
            <person name="Kume K."/>
            <person name="Tamura T."/>
            <person name="Inagaki Y."/>
            <person name="Hashimoto T."/>
        </authorList>
    </citation>
    <scope>NUCLEOTIDE SEQUENCE</scope>
    <source>
        <strain evidence="2">NY0171</strain>
    </source>
</reference>
<keyword evidence="3" id="KW-1185">Reference proteome</keyword>
<evidence type="ECO:0000313" key="3">
    <source>
        <dbReference type="Proteomes" id="UP001057375"/>
    </source>
</evidence>
<dbReference type="EMBL" id="BQXS01010092">
    <property type="protein sequence ID" value="GKT32940.1"/>
    <property type="molecule type" value="Genomic_DNA"/>
</dbReference>